<accession>A0A165C1P1</accession>
<proteinExistence type="predicted"/>
<organism evidence="2 3">
    <name type="scientific">Calocera cornea HHB12733</name>
    <dbReference type="NCBI Taxonomy" id="1353952"/>
    <lineage>
        <taxon>Eukaryota</taxon>
        <taxon>Fungi</taxon>
        <taxon>Dikarya</taxon>
        <taxon>Basidiomycota</taxon>
        <taxon>Agaricomycotina</taxon>
        <taxon>Dacrymycetes</taxon>
        <taxon>Dacrymycetales</taxon>
        <taxon>Dacrymycetaceae</taxon>
        <taxon>Calocera</taxon>
    </lineage>
</organism>
<dbReference type="EMBL" id="KV424233">
    <property type="protein sequence ID" value="KZT50109.1"/>
    <property type="molecule type" value="Genomic_DNA"/>
</dbReference>
<evidence type="ECO:0000313" key="2">
    <source>
        <dbReference type="EMBL" id="KZT50109.1"/>
    </source>
</evidence>
<reference evidence="2 3" key="1">
    <citation type="journal article" date="2016" name="Mol. Biol. Evol.">
        <title>Comparative Genomics of Early-Diverging Mushroom-Forming Fungi Provides Insights into the Origins of Lignocellulose Decay Capabilities.</title>
        <authorList>
            <person name="Nagy L.G."/>
            <person name="Riley R."/>
            <person name="Tritt A."/>
            <person name="Adam C."/>
            <person name="Daum C."/>
            <person name="Floudas D."/>
            <person name="Sun H."/>
            <person name="Yadav J.S."/>
            <person name="Pangilinan J."/>
            <person name="Larsson K.H."/>
            <person name="Matsuura K."/>
            <person name="Barry K."/>
            <person name="Labutti K."/>
            <person name="Kuo R."/>
            <person name="Ohm R.A."/>
            <person name="Bhattacharya S.S."/>
            <person name="Shirouzu T."/>
            <person name="Yoshinaga Y."/>
            <person name="Martin F.M."/>
            <person name="Grigoriev I.V."/>
            <person name="Hibbett D.S."/>
        </authorList>
    </citation>
    <scope>NUCLEOTIDE SEQUENCE [LARGE SCALE GENOMIC DNA]</scope>
    <source>
        <strain evidence="2 3">HHB12733</strain>
    </source>
</reference>
<protein>
    <submittedName>
        <fullName evidence="2">Uncharacterized protein</fullName>
    </submittedName>
</protein>
<evidence type="ECO:0000313" key="3">
    <source>
        <dbReference type="Proteomes" id="UP000076842"/>
    </source>
</evidence>
<dbReference type="AlphaFoldDB" id="A0A165C1P1"/>
<dbReference type="InParanoid" id="A0A165C1P1"/>
<sequence>MPRNTQKRTKSGSAPTVEGDEAAPDLDALIATIGMKPKWRGKLYGRKTRLSHYYTKRDEYKKAYMRMPVDLQWRFDPFHAVRTIPPTKVSFRCSCHDSAASASRRSRSKTASWCGRRTGPANRISSTRMRAERARLVERDATCARIRACPARSSLCLRITRASRLRRS</sequence>
<feature type="region of interest" description="Disordered" evidence="1">
    <location>
        <begin position="1"/>
        <end position="21"/>
    </location>
</feature>
<evidence type="ECO:0000256" key="1">
    <source>
        <dbReference type="SAM" id="MobiDB-lite"/>
    </source>
</evidence>
<dbReference type="Proteomes" id="UP000076842">
    <property type="component" value="Unassembled WGS sequence"/>
</dbReference>
<feature type="compositionally biased region" description="Basic residues" evidence="1">
    <location>
        <begin position="1"/>
        <end position="10"/>
    </location>
</feature>
<name>A0A165C1P1_9BASI</name>
<gene>
    <name evidence="2" type="ORF">CALCODRAFT_221080</name>
</gene>
<keyword evidence="3" id="KW-1185">Reference proteome</keyword>